<reference evidence="13" key="1">
    <citation type="journal article" date="2019" name="Int. J. Syst. Evol. Microbiol.">
        <title>The Global Catalogue of Microorganisms (GCM) 10K type strain sequencing project: providing services to taxonomists for standard genome sequencing and annotation.</title>
        <authorList>
            <consortium name="The Broad Institute Genomics Platform"/>
            <consortium name="The Broad Institute Genome Sequencing Center for Infectious Disease"/>
            <person name="Wu L."/>
            <person name="Ma J."/>
        </authorList>
    </citation>
    <scope>NUCLEOTIDE SEQUENCE [LARGE SCALE GENOMIC DNA]</scope>
    <source>
        <strain evidence="13">CGMCC 1.14993</strain>
    </source>
</reference>
<evidence type="ECO:0000256" key="6">
    <source>
        <dbReference type="ARBA" id="ARBA00023239"/>
    </source>
</evidence>
<keyword evidence="11" id="KW-0479">Metal-binding</keyword>
<evidence type="ECO:0000256" key="9">
    <source>
        <dbReference type="PIRSR" id="PIRSR001362-1"/>
    </source>
</evidence>
<dbReference type="EMBL" id="BMHB01000001">
    <property type="protein sequence ID" value="GGI15064.1"/>
    <property type="molecule type" value="Genomic_DNA"/>
</dbReference>
<dbReference type="PANTHER" id="PTHR21631">
    <property type="entry name" value="ISOCITRATE LYASE/MALATE SYNTHASE"/>
    <property type="match status" value="1"/>
</dbReference>
<comment type="similarity">
    <text evidence="2">Belongs to the isocitrate lyase/PEP mutase superfamily. Isocitrate lyase family.</text>
</comment>
<feature type="binding site" evidence="10">
    <location>
        <position position="226"/>
    </location>
    <ligand>
        <name>substrate</name>
    </ligand>
</feature>
<keyword evidence="13" id="KW-1185">Reference proteome</keyword>
<comment type="caution">
    <text evidence="12">The sequence shown here is derived from an EMBL/GenBank/DDBJ whole genome shotgun (WGS) entry which is preliminary data.</text>
</comment>
<comment type="cofactor">
    <cofactor evidence="11">
        <name>Mg(2+)</name>
        <dbReference type="ChEBI" id="CHEBI:18420"/>
    </cofactor>
    <text evidence="11">Can also use Mn(2+) ion.</text>
</comment>
<keyword evidence="11" id="KW-0460">Magnesium</keyword>
<accession>A0A8J3EZM1</accession>
<evidence type="ECO:0000256" key="5">
    <source>
        <dbReference type="ARBA" id="ARBA00022532"/>
    </source>
</evidence>
<feature type="binding site" evidence="10">
    <location>
        <begin position="311"/>
        <end position="315"/>
    </location>
    <ligand>
        <name>substrate</name>
    </ligand>
</feature>
<evidence type="ECO:0000256" key="2">
    <source>
        <dbReference type="ARBA" id="ARBA00005704"/>
    </source>
</evidence>
<comment type="pathway">
    <text evidence="1">Carbohydrate metabolism; glyoxylate cycle; (S)-malate from isocitrate: step 1/2.</text>
</comment>
<protein>
    <recommendedName>
        <fullName evidence="3 8">Isocitrate lyase</fullName>
        <ecNumber evidence="3 8">4.1.3.1</ecNumber>
    </recommendedName>
</protein>
<feature type="binding site" evidence="10">
    <location>
        <begin position="90"/>
        <end position="92"/>
    </location>
    <ligand>
        <name>substrate</name>
    </ligand>
</feature>
<dbReference type="InterPro" id="IPR015813">
    <property type="entry name" value="Pyrv/PenolPyrv_kinase-like_dom"/>
</dbReference>
<dbReference type="GO" id="GO:0006099">
    <property type="term" value="P:tricarboxylic acid cycle"/>
    <property type="evidence" value="ECO:0007669"/>
    <property type="project" value="UniProtKB-UniRule"/>
</dbReference>
<evidence type="ECO:0000256" key="11">
    <source>
        <dbReference type="PIRSR" id="PIRSR001362-3"/>
    </source>
</evidence>
<evidence type="ECO:0000313" key="13">
    <source>
        <dbReference type="Proteomes" id="UP000626244"/>
    </source>
</evidence>
<feature type="binding site" evidence="10">
    <location>
        <position position="345"/>
    </location>
    <ligand>
        <name>substrate</name>
    </ligand>
</feature>
<dbReference type="NCBIfam" id="NF011645">
    <property type="entry name" value="PRK15063.1"/>
    <property type="match status" value="1"/>
</dbReference>
<dbReference type="FunFam" id="3.20.20.60:FF:000005">
    <property type="entry name" value="Isocitrate lyase"/>
    <property type="match status" value="1"/>
</dbReference>
<dbReference type="PANTHER" id="PTHR21631:SF3">
    <property type="entry name" value="BIFUNCTIONAL GLYOXYLATE CYCLE PROTEIN"/>
    <property type="match status" value="1"/>
</dbReference>
<comment type="catalytic activity">
    <reaction evidence="7">
        <text>D-threo-isocitrate = glyoxylate + succinate</text>
        <dbReference type="Rhea" id="RHEA:13245"/>
        <dbReference type="ChEBI" id="CHEBI:15562"/>
        <dbReference type="ChEBI" id="CHEBI:30031"/>
        <dbReference type="ChEBI" id="CHEBI:36655"/>
        <dbReference type="EC" id="4.1.3.1"/>
    </reaction>
</comment>
<dbReference type="InterPro" id="IPR039556">
    <property type="entry name" value="ICL/PEPM"/>
</dbReference>
<gene>
    <name evidence="12" type="ORF">GCM10007380_26090</name>
</gene>
<dbReference type="Pfam" id="PF00463">
    <property type="entry name" value="ICL"/>
    <property type="match status" value="1"/>
</dbReference>
<dbReference type="RefSeq" id="WP_087999934.1">
    <property type="nucleotide sequence ID" value="NZ_BMHB01000001.1"/>
</dbReference>
<evidence type="ECO:0000256" key="3">
    <source>
        <dbReference type="ARBA" id="ARBA00012909"/>
    </source>
</evidence>
<dbReference type="GO" id="GO:0006097">
    <property type="term" value="P:glyoxylate cycle"/>
    <property type="evidence" value="ECO:0007669"/>
    <property type="project" value="UniProtKB-KW"/>
</dbReference>
<dbReference type="OrthoDB" id="8629576at2"/>
<feature type="binding site" evidence="11">
    <location>
        <position position="151"/>
    </location>
    <ligand>
        <name>Mg(2+)</name>
        <dbReference type="ChEBI" id="CHEBI:18420"/>
    </ligand>
</feature>
<dbReference type="Proteomes" id="UP000626244">
    <property type="component" value="Unassembled WGS sequence"/>
</dbReference>
<evidence type="ECO:0000256" key="8">
    <source>
        <dbReference type="NCBIfam" id="TIGR01346"/>
    </source>
</evidence>
<evidence type="ECO:0000256" key="7">
    <source>
        <dbReference type="ARBA" id="ARBA00023531"/>
    </source>
</evidence>
<dbReference type="PIRSF" id="PIRSF001362">
    <property type="entry name" value="Isocit_lyase"/>
    <property type="match status" value="1"/>
</dbReference>
<dbReference type="InterPro" id="IPR040442">
    <property type="entry name" value="Pyrv_kinase-like_dom_sf"/>
</dbReference>
<keyword evidence="4" id="KW-0329">Glyoxylate bypass</keyword>
<dbReference type="EC" id="4.1.3.1" evidence="3 8"/>
<keyword evidence="6 12" id="KW-0456">Lyase</keyword>
<evidence type="ECO:0000256" key="1">
    <source>
        <dbReference type="ARBA" id="ARBA00004793"/>
    </source>
</evidence>
<evidence type="ECO:0000313" key="12">
    <source>
        <dbReference type="EMBL" id="GGI15064.1"/>
    </source>
</evidence>
<dbReference type="PROSITE" id="PS00161">
    <property type="entry name" value="ISOCITRATE_LYASE"/>
    <property type="match status" value="1"/>
</dbReference>
<organism evidence="12 13">
    <name type="scientific">Gottfriedia solisilvae</name>
    <dbReference type="NCBI Taxonomy" id="1516104"/>
    <lineage>
        <taxon>Bacteria</taxon>
        <taxon>Bacillati</taxon>
        <taxon>Bacillota</taxon>
        <taxon>Bacilli</taxon>
        <taxon>Bacillales</taxon>
        <taxon>Bacillaceae</taxon>
        <taxon>Gottfriedia</taxon>
    </lineage>
</organism>
<dbReference type="InterPro" id="IPR018523">
    <property type="entry name" value="Isocitrate_lyase_ph_CS"/>
</dbReference>
<sequence>MTNNREKRIAELQESWEFDSRWNGVTRPYSAAEVIKLRGSIDIEHTLARRGSEKLWKLLNEENYVNALGALTGNQAIQQVKAGLKAIYLSGWQVAADANLSGQMYPDQSLYPANSVPAVVKRINQAFQRADQIQYVEGGEELDYFAPIVADAEAGFGGQLNVFELMKGMIEAGAAGVHFEDQLSSEKKCGHLGGKVLLPTQTAIRNLISARLAADVMGVPTIIVARTDADAADLITSDIDPVDQQFITGDRTPEGFYRTRAGLDQAIARGLAYAPYADLIWCETSEPNLEDAKRFADEIHAQFPGKLLAYNCSPSFNWKKKLDDETIETFQQQIAEMGYKFQFVTLAGFHALNFGMFELARKYKERGMGAYSELQQAEFASEQFGYTATRHQREVGTGYFDEVAQVISGGTSSTTALKGSTEEEQFTEK</sequence>
<proteinExistence type="inferred from homology"/>
<dbReference type="Gene3D" id="3.20.20.60">
    <property type="entry name" value="Phosphoenolpyruvate-binding domains"/>
    <property type="match status" value="1"/>
</dbReference>
<feature type="binding site" evidence="10">
    <location>
        <begin position="190"/>
        <end position="191"/>
    </location>
    <ligand>
        <name>substrate</name>
    </ligand>
</feature>
<dbReference type="SUPFAM" id="SSF51621">
    <property type="entry name" value="Phosphoenolpyruvate/pyruvate domain"/>
    <property type="match status" value="1"/>
</dbReference>
<dbReference type="InterPro" id="IPR006254">
    <property type="entry name" value="Isocitrate_lyase"/>
</dbReference>
<name>A0A8J3EZM1_9BACI</name>
<dbReference type="CDD" id="cd00377">
    <property type="entry name" value="ICL_PEPM"/>
    <property type="match status" value="1"/>
</dbReference>
<dbReference type="GO" id="GO:0046872">
    <property type="term" value="F:metal ion binding"/>
    <property type="evidence" value="ECO:0007669"/>
    <property type="project" value="UniProtKB-KW"/>
</dbReference>
<dbReference type="GO" id="GO:0004451">
    <property type="term" value="F:isocitrate lyase activity"/>
    <property type="evidence" value="ECO:0007669"/>
    <property type="project" value="UniProtKB-UniRule"/>
</dbReference>
<keyword evidence="5" id="KW-0816">Tricarboxylic acid cycle</keyword>
<dbReference type="NCBIfam" id="TIGR01346">
    <property type="entry name" value="isocit_lyase"/>
    <property type="match status" value="1"/>
</dbReference>
<evidence type="ECO:0000256" key="10">
    <source>
        <dbReference type="PIRSR" id="PIRSR001362-2"/>
    </source>
</evidence>
<evidence type="ECO:0000256" key="4">
    <source>
        <dbReference type="ARBA" id="ARBA00022435"/>
    </source>
</evidence>
<feature type="active site" description="Proton acceptor" evidence="9">
    <location>
        <position position="189"/>
    </location>
</feature>
<dbReference type="AlphaFoldDB" id="A0A8J3EZM1"/>